<dbReference type="Gene3D" id="3.40.630.30">
    <property type="match status" value="1"/>
</dbReference>
<dbReference type="SUPFAM" id="SSF55729">
    <property type="entry name" value="Acyl-CoA N-acyltransferases (Nat)"/>
    <property type="match status" value="1"/>
</dbReference>
<sequence length="199" mass="22243">MSTTAPEITIRPLKPKDWASIERLFGPRGACGGCWCMYWRVEKGGQSWDALRGQQARRRFRSLVSTGRASGLLAFARRVPIGWVCVGPCEEFPRLRRVRALQRERPPGTWSIVCFYIQPKWRGFGLGTQLLEAARDFAFVRGAVCVEGYPANVNRGQKMPGPFVWTGVPAMFAAAGFRSIACKGSSRRLCISDPQRDTT</sequence>
<dbReference type="EMBL" id="VKHP01000086">
    <property type="protein sequence ID" value="NEU98275.1"/>
    <property type="molecule type" value="Genomic_DNA"/>
</dbReference>
<dbReference type="CDD" id="cd04301">
    <property type="entry name" value="NAT_SF"/>
    <property type="match status" value="1"/>
</dbReference>
<dbReference type="GO" id="GO:0016747">
    <property type="term" value="F:acyltransferase activity, transferring groups other than amino-acyl groups"/>
    <property type="evidence" value="ECO:0007669"/>
    <property type="project" value="InterPro"/>
</dbReference>
<dbReference type="InterPro" id="IPR016181">
    <property type="entry name" value="Acyl_CoA_acyltransferase"/>
</dbReference>
<dbReference type="Proteomes" id="UP000468531">
    <property type="component" value="Unassembled WGS sequence"/>
</dbReference>
<name>A0A6P1BIQ4_9BRAD</name>
<protein>
    <submittedName>
        <fullName evidence="2">GNAT family N-acetyltransferase</fullName>
    </submittedName>
</protein>
<reference evidence="2 3" key="1">
    <citation type="journal article" date="2020" name="Arch. Microbiol.">
        <title>Bradyrhizobium uaiense sp. nov., a new highly efficient cowpea symbiont.</title>
        <authorList>
            <person name="Cabral Michel D."/>
            <person name="Azarias Guimaraes A."/>
            <person name="Martins da Costa E."/>
            <person name="Soares de Carvalho T."/>
            <person name="Balsanelli E."/>
            <person name="Willems A."/>
            <person name="Maltempi de Souza E."/>
            <person name="de Souza Moreira F.M."/>
        </authorList>
    </citation>
    <scope>NUCLEOTIDE SEQUENCE [LARGE SCALE GENOMIC DNA]</scope>
    <source>
        <strain evidence="2 3">UFLA 03-164</strain>
    </source>
</reference>
<keyword evidence="3" id="KW-1185">Reference proteome</keyword>
<dbReference type="AlphaFoldDB" id="A0A6P1BIQ4"/>
<evidence type="ECO:0000259" key="1">
    <source>
        <dbReference type="PROSITE" id="PS51186"/>
    </source>
</evidence>
<dbReference type="InterPro" id="IPR000182">
    <property type="entry name" value="GNAT_dom"/>
</dbReference>
<gene>
    <name evidence="2" type="ORF">FNJ47_21210</name>
</gene>
<proteinExistence type="predicted"/>
<keyword evidence="2" id="KW-0808">Transferase</keyword>
<dbReference type="PROSITE" id="PS51186">
    <property type="entry name" value="GNAT"/>
    <property type="match status" value="1"/>
</dbReference>
<dbReference type="Pfam" id="PF00583">
    <property type="entry name" value="Acetyltransf_1"/>
    <property type="match status" value="1"/>
</dbReference>
<dbReference type="RefSeq" id="WP_163156429.1">
    <property type="nucleotide sequence ID" value="NZ_VKHP01000086.1"/>
</dbReference>
<evidence type="ECO:0000313" key="3">
    <source>
        <dbReference type="Proteomes" id="UP000468531"/>
    </source>
</evidence>
<comment type="caution">
    <text evidence="2">The sequence shown here is derived from an EMBL/GenBank/DDBJ whole genome shotgun (WGS) entry which is preliminary data.</text>
</comment>
<organism evidence="2 3">
    <name type="scientific">Bradyrhizobium uaiense</name>
    <dbReference type="NCBI Taxonomy" id="2594946"/>
    <lineage>
        <taxon>Bacteria</taxon>
        <taxon>Pseudomonadati</taxon>
        <taxon>Pseudomonadota</taxon>
        <taxon>Alphaproteobacteria</taxon>
        <taxon>Hyphomicrobiales</taxon>
        <taxon>Nitrobacteraceae</taxon>
        <taxon>Bradyrhizobium</taxon>
    </lineage>
</organism>
<evidence type="ECO:0000313" key="2">
    <source>
        <dbReference type="EMBL" id="NEU98275.1"/>
    </source>
</evidence>
<accession>A0A6P1BIQ4</accession>
<feature type="domain" description="N-acetyltransferase" evidence="1">
    <location>
        <begin position="8"/>
        <end position="199"/>
    </location>
</feature>